<comment type="function">
    <text evidence="10">Regulatory subunit of the condensin complex, a complex required for conversion of interphase chromatin into mitotic-like condense chromosomes. The condensin complex probably introduces positive supercoils into relaxed DNA in the presence of type I topoisomerases and converts nicked DNA into positive knotted forms in the presence of type II topoisomerases.</text>
</comment>
<keyword evidence="6 10" id="KW-0498">Mitosis</keyword>
<evidence type="ECO:0000256" key="7">
    <source>
        <dbReference type="ARBA" id="ARBA00023067"/>
    </source>
</evidence>
<keyword evidence="8" id="KW-0539">Nucleus</keyword>
<evidence type="ECO:0000256" key="3">
    <source>
        <dbReference type="ARBA" id="ARBA00009606"/>
    </source>
</evidence>
<dbReference type="PANTHER" id="PTHR14222">
    <property type="entry name" value="CONDENSIN"/>
    <property type="match status" value="1"/>
</dbReference>
<dbReference type="InterPro" id="IPR011989">
    <property type="entry name" value="ARM-like"/>
</dbReference>
<dbReference type="GO" id="GO:0000779">
    <property type="term" value="C:condensed chromosome, centromeric region"/>
    <property type="evidence" value="ECO:0007669"/>
    <property type="project" value="TreeGrafter"/>
</dbReference>
<dbReference type="OrthoDB" id="436262at2759"/>
<dbReference type="GO" id="GO:0042393">
    <property type="term" value="F:histone binding"/>
    <property type="evidence" value="ECO:0007669"/>
    <property type="project" value="TreeGrafter"/>
</dbReference>
<accession>A0A1G4J3I3</accession>
<dbReference type="Gene3D" id="1.25.10.10">
    <property type="entry name" value="Leucine-rich Repeat Variant"/>
    <property type="match status" value="1"/>
</dbReference>
<dbReference type="PANTHER" id="PTHR14222:SF2">
    <property type="entry name" value="CONDENSIN COMPLEX SUBUNIT 1"/>
    <property type="match status" value="1"/>
</dbReference>
<dbReference type="PIRSF" id="PIRSF017127">
    <property type="entry name" value="Condensin_D2"/>
    <property type="match status" value="1"/>
</dbReference>
<evidence type="ECO:0000256" key="2">
    <source>
        <dbReference type="ARBA" id="ARBA00004286"/>
    </source>
</evidence>
<dbReference type="Proteomes" id="UP000191024">
    <property type="component" value="Chromosome C"/>
</dbReference>
<evidence type="ECO:0000256" key="5">
    <source>
        <dbReference type="ARBA" id="ARBA00022618"/>
    </source>
</evidence>
<feature type="domain" description="Condensin complex subunit 1 C-terminal" evidence="11">
    <location>
        <begin position="951"/>
        <end position="1111"/>
    </location>
</feature>
<dbReference type="EMBL" id="LT598466">
    <property type="protein sequence ID" value="SCU84144.1"/>
    <property type="molecule type" value="Genomic_DNA"/>
</dbReference>
<dbReference type="SUPFAM" id="SSF48371">
    <property type="entry name" value="ARM repeat"/>
    <property type="match status" value="1"/>
</dbReference>
<reference evidence="14" key="1">
    <citation type="submission" date="2016-03" db="EMBL/GenBank/DDBJ databases">
        <authorList>
            <person name="Devillers H."/>
        </authorList>
    </citation>
    <scope>NUCLEOTIDE SEQUENCE [LARGE SCALE GENOMIC DNA]</scope>
</reference>
<keyword evidence="14" id="KW-1185">Reference proteome</keyword>
<evidence type="ECO:0000313" key="13">
    <source>
        <dbReference type="EMBL" id="SCU84144.1"/>
    </source>
</evidence>
<dbReference type="GO" id="GO:0007076">
    <property type="term" value="P:mitotic chromosome condensation"/>
    <property type="evidence" value="ECO:0007669"/>
    <property type="project" value="InterPro"/>
</dbReference>
<evidence type="ECO:0000256" key="10">
    <source>
        <dbReference type="PIRNR" id="PIRNR017127"/>
    </source>
</evidence>
<sequence length="1135" mass="127612">MQPFDLPQQLARFQTTEKSLFPAVEDPVQELYTFIDWLATNPEEIDADEETLEGLIDLVHTFPQLPANVQTQLSYLVGTSAGNIAQDINTNLSGSAANDEILTLQSHWKQVLEIYGYLIHVLLYYLQQDVARAANQSSTSSGSALSGGRRQVSEATLELFKRSCNQIETLLDNIVKIVDINLSRLFLTTPEKTSFINLFTRPLYILIETEQVLKVQSIKFFIIRIIGTVVKRHGQISSTQNAIMSSLTYYMHLTNFIAELLKVVNDDLDFPQLTEEVLRDLSNKEFNSKDSTGPKVVSNFLIKLSEVIPRTVLRQMTLIVRLLNNSSFTLRCAVVEVCGNIVIGISSKTEDLDHHRQQIEVLLELLEERFADSNPYVRTKAIQSCVKICDLKAGFNRHRIILVKLATRSLQDRSSLVRKNAVKLLSKLLLTHRFTALHGSQLTLSQWKERLAEASQLLSNLTNTMTENSETSSPNEKQTDEVLHKNVDNQDEYANLEDSSAMNRAKLTVKYYEDAIEFIKIVYQATDQCAQLLLSRNKTEVMEVMDFLVLTDAYGIESSFSGIRKMLHLVWMKGSNEEGTSIATHLVSCYYELFLKPAQEMNSAQHAAYVAKNLLQLTQGASIADLASLEKLLGLIYAAGHIKNDSITFLWSIYNSAAEESPSFTTDQIHGSIIILGMLSMANSEIAIRGLDSLLKIGLGVPGKQDLVLSKYTCVALQRIKSGGRQVMTSEKLNKTIEQLFAKIVDYTKDPYYYPTCEEAINAIFELSAEADIVATELIREKTMMTFGRKEEDQESSVVHSRVVSLAQLLFVVGKVAIKTLVYLESSEAQFKKNKVLGESKKSSALRSEQAKDAEENNVELEMIGGTNEDDFSDAISFIKENELLFGEHSLLARFGPLVEEIVSNNTKFTDPTLQRMAGLCLAEFMCVSSKFCEKNLPLLITVMEKSEDPIIRSNAVLGLGDMAVCFNNLVDENTEYLYKRLHDASLTVQKTCLMTVTFLILAGQVKVKGQLGQMAKCLENADQGISDMCKLFFTELATKDNAIYNGFIDIFSSLSNDKELEKGKFKRIMKYLLSFIEKERHQKQLSEKLLTRIQKAETQKQWDDIALVLNTLPNKSDQATEILNKGFKMVLARK</sequence>
<keyword evidence="9 10" id="KW-0131">Cell cycle</keyword>
<organism evidence="13 14">
    <name type="scientific">Lachancea mirantina</name>
    <dbReference type="NCBI Taxonomy" id="1230905"/>
    <lineage>
        <taxon>Eukaryota</taxon>
        <taxon>Fungi</taxon>
        <taxon>Dikarya</taxon>
        <taxon>Ascomycota</taxon>
        <taxon>Saccharomycotina</taxon>
        <taxon>Saccharomycetes</taxon>
        <taxon>Saccharomycetales</taxon>
        <taxon>Saccharomycetaceae</taxon>
        <taxon>Lachancea</taxon>
    </lineage>
</organism>
<evidence type="ECO:0000259" key="12">
    <source>
        <dbReference type="Pfam" id="PF12922"/>
    </source>
</evidence>
<protein>
    <recommendedName>
        <fullName evidence="10">Condensin complex subunit 1</fullName>
    </recommendedName>
</protein>
<name>A0A1G4J3I3_9SACH</name>
<dbReference type="AlphaFoldDB" id="A0A1G4J3I3"/>
<keyword evidence="7 10" id="KW-0226">DNA condensation</keyword>
<dbReference type="GO" id="GO:0005634">
    <property type="term" value="C:nucleus"/>
    <property type="evidence" value="ECO:0007669"/>
    <property type="project" value="UniProtKB-SubCell"/>
</dbReference>
<evidence type="ECO:0000256" key="4">
    <source>
        <dbReference type="ARBA" id="ARBA00022454"/>
    </source>
</evidence>
<evidence type="ECO:0000259" key="11">
    <source>
        <dbReference type="Pfam" id="PF12717"/>
    </source>
</evidence>
<comment type="subcellular location">
    <subcellularLocation>
        <location evidence="2">Chromosome</location>
    </subcellularLocation>
    <subcellularLocation>
        <location evidence="1">Nucleus</location>
    </subcellularLocation>
</comment>
<evidence type="ECO:0000256" key="1">
    <source>
        <dbReference type="ARBA" id="ARBA00004123"/>
    </source>
</evidence>
<dbReference type="InterPro" id="IPR026971">
    <property type="entry name" value="CND1/NCAPD3"/>
</dbReference>
<dbReference type="InterPro" id="IPR032682">
    <property type="entry name" value="Cnd1_C"/>
</dbReference>
<dbReference type="InterPro" id="IPR007673">
    <property type="entry name" value="Condensin_cplx_su1"/>
</dbReference>
<evidence type="ECO:0000256" key="8">
    <source>
        <dbReference type="ARBA" id="ARBA00023242"/>
    </source>
</evidence>
<dbReference type="Pfam" id="PF12717">
    <property type="entry name" value="Cnd1"/>
    <property type="match status" value="1"/>
</dbReference>
<evidence type="ECO:0000256" key="9">
    <source>
        <dbReference type="ARBA" id="ARBA00023306"/>
    </source>
</evidence>
<keyword evidence="5 10" id="KW-0132">Cell division</keyword>
<dbReference type="GO" id="GO:0010032">
    <property type="term" value="P:meiotic chromosome condensation"/>
    <property type="evidence" value="ECO:0007669"/>
    <property type="project" value="TreeGrafter"/>
</dbReference>
<dbReference type="GO" id="GO:0051301">
    <property type="term" value="P:cell division"/>
    <property type="evidence" value="ECO:0007669"/>
    <property type="project" value="UniProtKB-KW"/>
</dbReference>
<proteinExistence type="inferred from homology"/>
<dbReference type="FunFam" id="1.25.10.10:FF:000272">
    <property type="entry name" value="Condensin complex subunit 1"/>
    <property type="match status" value="1"/>
</dbReference>
<dbReference type="InterPro" id="IPR024324">
    <property type="entry name" value="Condensin_cplx_su1_N"/>
</dbReference>
<evidence type="ECO:0000256" key="6">
    <source>
        <dbReference type="ARBA" id="ARBA00022776"/>
    </source>
</evidence>
<evidence type="ECO:0000313" key="14">
    <source>
        <dbReference type="Proteomes" id="UP000191024"/>
    </source>
</evidence>
<dbReference type="GO" id="GO:0000796">
    <property type="term" value="C:condensin complex"/>
    <property type="evidence" value="ECO:0007669"/>
    <property type="project" value="TreeGrafter"/>
</dbReference>
<dbReference type="STRING" id="1230905.A0A1G4J3I3"/>
<dbReference type="Pfam" id="PF12922">
    <property type="entry name" value="Cnd1_N"/>
    <property type="match status" value="1"/>
</dbReference>
<gene>
    <name evidence="13" type="ORF">LAMI_0C06436G</name>
</gene>
<dbReference type="InterPro" id="IPR016024">
    <property type="entry name" value="ARM-type_fold"/>
</dbReference>
<keyword evidence="4" id="KW-0158">Chromosome</keyword>
<comment type="similarity">
    <text evidence="3 10">Belongs to the CND1 (condensin subunit 1) family.</text>
</comment>
<feature type="domain" description="Condensin complex subunit 1 N-terminal" evidence="12">
    <location>
        <begin position="68"/>
        <end position="238"/>
    </location>
</feature>